<gene>
    <name evidence="1" type="ORF">PV08_12110</name>
</gene>
<organism evidence="1 2">
    <name type="scientific">Exophiala spinifera</name>
    <dbReference type="NCBI Taxonomy" id="91928"/>
    <lineage>
        <taxon>Eukaryota</taxon>
        <taxon>Fungi</taxon>
        <taxon>Dikarya</taxon>
        <taxon>Ascomycota</taxon>
        <taxon>Pezizomycotina</taxon>
        <taxon>Eurotiomycetes</taxon>
        <taxon>Chaetothyriomycetidae</taxon>
        <taxon>Chaetothyriales</taxon>
        <taxon>Herpotrichiellaceae</taxon>
        <taxon>Exophiala</taxon>
    </lineage>
</organism>
<keyword evidence="2" id="KW-1185">Reference proteome</keyword>
<dbReference type="HOGENOM" id="CLU_1320904_0_0_1"/>
<dbReference type="GeneID" id="27339193"/>
<dbReference type="AlphaFoldDB" id="A0A0D2BE25"/>
<evidence type="ECO:0000313" key="1">
    <source>
        <dbReference type="EMBL" id="KIW09639.1"/>
    </source>
</evidence>
<proteinExistence type="predicted"/>
<dbReference type="Proteomes" id="UP000053328">
    <property type="component" value="Unassembled WGS sequence"/>
</dbReference>
<protein>
    <submittedName>
        <fullName evidence="1">Uncharacterized protein</fullName>
    </submittedName>
</protein>
<sequence length="208" mass="23814">MAYTLGQARLVQELQIGFENPPSFDTTSPLGQVWPCFLRGTYPQLRRLTLDNSCATEDELVGFVEAHRDTLTSLTLRGVELKSMDIPPYPRYTERPSSAVRCLWRLGQVGLLEEVALHDVFSDSWSQGWVVSRGGGEGCFRRQVEKYICHRGPFPFPGLEWVPEEHMMPALSNNRREREMVGGAIEQWHQELDQVSDATWRFEGRLLC</sequence>
<name>A0A0D2BE25_9EURO</name>
<dbReference type="VEuPathDB" id="FungiDB:PV08_12110"/>
<dbReference type="RefSeq" id="XP_016229855.1">
    <property type="nucleotide sequence ID" value="XM_016386417.1"/>
</dbReference>
<accession>A0A0D2BE25</accession>
<dbReference type="OrthoDB" id="3680030at2759"/>
<evidence type="ECO:0000313" key="2">
    <source>
        <dbReference type="Proteomes" id="UP000053328"/>
    </source>
</evidence>
<dbReference type="EMBL" id="KN847519">
    <property type="protein sequence ID" value="KIW09639.1"/>
    <property type="molecule type" value="Genomic_DNA"/>
</dbReference>
<reference evidence="1 2" key="1">
    <citation type="submission" date="2015-01" db="EMBL/GenBank/DDBJ databases">
        <title>The Genome Sequence of Exophiala spinifera CBS89968.</title>
        <authorList>
            <consortium name="The Broad Institute Genomics Platform"/>
            <person name="Cuomo C."/>
            <person name="de Hoog S."/>
            <person name="Gorbushina A."/>
            <person name="Stielow B."/>
            <person name="Teixiera M."/>
            <person name="Abouelleil A."/>
            <person name="Chapman S.B."/>
            <person name="Priest M."/>
            <person name="Young S.K."/>
            <person name="Wortman J."/>
            <person name="Nusbaum C."/>
            <person name="Birren B."/>
        </authorList>
    </citation>
    <scope>NUCLEOTIDE SEQUENCE [LARGE SCALE GENOMIC DNA]</scope>
    <source>
        <strain evidence="1 2">CBS 89968</strain>
    </source>
</reference>